<accession>A0ABW4M265</accession>
<dbReference type="PANTHER" id="PTHR30565:SF9">
    <property type="entry name" value="PROTEIN YCIF"/>
    <property type="match status" value="1"/>
</dbReference>
<dbReference type="Gene3D" id="1.20.1260.10">
    <property type="match status" value="1"/>
</dbReference>
<dbReference type="InterPro" id="IPR047114">
    <property type="entry name" value="YciF"/>
</dbReference>
<dbReference type="InterPro" id="IPR009078">
    <property type="entry name" value="Ferritin-like_SF"/>
</dbReference>
<gene>
    <name evidence="1" type="ORF">ACFSE1_07860</name>
</gene>
<protein>
    <submittedName>
        <fullName evidence="1">Ferritin-like domain-containing protein</fullName>
    </submittedName>
</protein>
<dbReference type="PANTHER" id="PTHR30565">
    <property type="entry name" value="PROTEIN YCIF"/>
    <property type="match status" value="1"/>
</dbReference>
<dbReference type="Proteomes" id="UP001597322">
    <property type="component" value="Unassembled WGS sequence"/>
</dbReference>
<keyword evidence="2" id="KW-1185">Reference proteome</keyword>
<dbReference type="Pfam" id="PF05974">
    <property type="entry name" value="DUF892"/>
    <property type="match status" value="1"/>
</dbReference>
<dbReference type="RefSeq" id="WP_377398920.1">
    <property type="nucleotide sequence ID" value="NZ_JBHUEQ010000015.1"/>
</dbReference>
<dbReference type="InterPro" id="IPR010287">
    <property type="entry name" value="DUF892_YciF-like"/>
</dbReference>
<evidence type="ECO:0000313" key="2">
    <source>
        <dbReference type="Proteomes" id="UP001597322"/>
    </source>
</evidence>
<name>A0ABW4M265_9HYPH</name>
<dbReference type="InterPro" id="IPR012347">
    <property type="entry name" value="Ferritin-like"/>
</dbReference>
<dbReference type="EMBL" id="JBHUEQ010000015">
    <property type="protein sequence ID" value="MFD1745369.1"/>
    <property type="molecule type" value="Genomic_DNA"/>
</dbReference>
<proteinExistence type="predicted"/>
<sequence length="171" mass="18673">MSQTIDARQLVVTGLKNAHAMEKQALSIMRPQLSRIENYPAVATRLEQHIQETEGQIGRIEEILTSLAEDHSTLKDIGLSLSGSMAALGHTMAGDEILKDSFANFAFENFEIAAYTSLITLAEHGGFSGLISPLKANLDEELAMAQWIEDNLASVTLEYASRRESGQPAKI</sequence>
<dbReference type="SUPFAM" id="SSF47240">
    <property type="entry name" value="Ferritin-like"/>
    <property type="match status" value="1"/>
</dbReference>
<comment type="caution">
    <text evidence="1">The sequence shown here is derived from an EMBL/GenBank/DDBJ whole genome shotgun (WGS) entry which is preliminary data.</text>
</comment>
<evidence type="ECO:0000313" key="1">
    <source>
        <dbReference type="EMBL" id="MFD1745369.1"/>
    </source>
</evidence>
<reference evidence="2" key="1">
    <citation type="journal article" date="2019" name="Int. J. Syst. Evol. Microbiol.">
        <title>The Global Catalogue of Microorganisms (GCM) 10K type strain sequencing project: providing services to taxonomists for standard genome sequencing and annotation.</title>
        <authorList>
            <consortium name="The Broad Institute Genomics Platform"/>
            <consortium name="The Broad Institute Genome Sequencing Center for Infectious Disease"/>
            <person name="Wu L."/>
            <person name="Ma J."/>
        </authorList>
    </citation>
    <scope>NUCLEOTIDE SEQUENCE [LARGE SCALE GENOMIC DNA]</scope>
    <source>
        <strain evidence="2">CG52</strain>
    </source>
</reference>
<organism evidence="1 2">
    <name type="scientific">Rhizobium helianthi</name>
    <dbReference type="NCBI Taxonomy" id="1132695"/>
    <lineage>
        <taxon>Bacteria</taxon>
        <taxon>Pseudomonadati</taxon>
        <taxon>Pseudomonadota</taxon>
        <taxon>Alphaproteobacteria</taxon>
        <taxon>Hyphomicrobiales</taxon>
        <taxon>Rhizobiaceae</taxon>
        <taxon>Rhizobium/Agrobacterium group</taxon>
        <taxon>Rhizobium</taxon>
    </lineage>
</organism>